<gene>
    <name evidence="2" type="ORF">GCM10009864_59890</name>
</gene>
<evidence type="ECO:0008006" key="4">
    <source>
        <dbReference type="Google" id="ProtNLM"/>
    </source>
</evidence>
<dbReference type="Proteomes" id="UP001500994">
    <property type="component" value="Unassembled WGS sequence"/>
</dbReference>
<feature type="compositionally biased region" description="Basic residues" evidence="1">
    <location>
        <begin position="63"/>
        <end position="81"/>
    </location>
</feature>
<feature type="region of interest" description="Disordered" evidence="1">
    <location>
        <begin position="51"/>
        <end position="88"/>
    </location>
</feature>
<organism evidence="2 3">
    <name type="scientific">Streptomyces lunalinharesii</name>
    <dbReference type="NCBI Taxonomy" id="333384"/>
    <lineage>
        <taxon>Bacteria</taxon>
        <taxon>Bacillati</taxon>
        <taxon>Actinomycetota</taxon>
        <taxon>Actinomycetes</taxon>
        <taxon>Kitasatosporales</taxon>
        <taxon>Streptomycetaceae</taxon>
        <taxon>Streptomyces</taxon>
    </lineage>
</organism>
<evidence type="ECO:0000313" key="3">
    <source>
        <dbReference type="Proteomes" id="UP001500994"/>
    </source>
</evidence>
<proteinExistence type="predicted"/>
<evidence type="ECO:0000313" key="2">
    <source>
        <dbReference type="EMBL" id="GAA2679610.1"/>
    </source>
</evidence>
<keyword evidence="3" id="KW-1185">Reference proteome</keyword>
<sequence>MTVLHKWLPGGPCRTHRDDPQALAEALVAAAAEDGDGYRDDATALVLLRRPSWKTPPPGPRVAGRRRTAPHRGHLRTRRARRDLVPPRSRRLARLTALNRRLCV</sequence>
<reference evidence="3" key="1">
    <citation type="journal article" date="2019" name="Int. J. Syst. Evol. Microbiol.">
        <title>The Global Catalogue of Microorganisms (GCM) 10K type strain sequencing project: providing services to taxonomists for standard genome sequencing and annotation.</title>
        <authorList>
            <consortium name="The Broad Institute Genomics Platform"/>
            <consortium name="The Broad Institute Genome Sequencing Center for Infectious Disease"/>
            <person name="Wu L."/>
            <person name="Ma J."/>
        </authorList>
    </citation>
    <scope>NUCLEOTIDE SEQUENCE [LARGE SCALE GENOMIC DNA]</scope>
    <source>
        <strain evidence="3">JCM 16374</strain>
    </source>
</reference>
<protein>
    <recommendedName>
        <fullName evidence="4">PPM-type phosphatase domain-containing protein</fullName>
    </recommendedName>
</protein>
<name>A0ABP6F0R9_9ACTN</name>
<accession>A0ABP6F0R9</accession>
<comment type="caution">
    <text evidence="2">The sequence shown here is derived from an EMBL/GenBank/DDBJ whole genome shotgun (WGS) entry which is preliminary data.</text>
</comment>
<evidence type="ECO:0000256" key="1">
    <source>
        <dbReference type="SAM" id="MobiDB-lite"/>
    </source>
</evidence>
<dbReference type="EMBL" id="BAAARK010000024">
    <property type="protein sequence ID" value="GAA2679610.1"/>
    <property type="molecule type" value="Genomic_DNA"/>
</dbReference>